<dbReference type="EMBL" id="JAELVM010000003">
    <property type="protein sequence ID" value="MBL1223031.1"/>
    <property type="molecule type" value="Genomic_DNA"/>
</dbReference>
<reference evidence="2 3" key="1">
    <citation type="submission" date="2020-12" db="EMBL/GenBank/DDBJ databases">
        <title>Chryseobacterium endoalhailicus sp. nov., isolated from seed of leguminous plant.</title>
        <authorList>
            <person name="Zhang X."/>
        </authorList>
    </citation>
    <scope>NUCLEOTIDE SEQUENCE [LARGE SCALE GENOMIC DNA]</scope>
    <source>
        <strain evidence="2 3">L7</strain>
    </source>
</reference>
<evidence type="ECO:0000313" key="2">
    <source>
        <dbReference type="EMBL" id="MBL1223031.1"/>
    </source>
</evidence>
<feature type="transmembrane region" description="Helical" evidence="1">
    <location>
        <begin position="86"/>
        <end position="106"/>
    </location>
</feature>
<keyword evidence="1" id="KW-1133">Transmembrane helix</keyword>
<sequence>MSQRKFILLSILKTWFMAAVISMIILITYLAATKIPVQDGSPPRNCDMSGLAYGIVLFWVLSLSLVSISSLFSLLKGFRGNIKRGLCWFALPVLLAGCFLAGISGGNIDKETVVFFLIADVPWFLIWTFYYYKFISLFK</sequence>
<dbReference type="RefSeq" id="WP_202093896.1">
    <property type="nucleotide sequence ID" value="NZ_JAELVM010000003.1"/>
</dbReference>
<comment type="caution">
    <text evidence="2">The sequence shown here is derived from an EMBL/GenBank/DDBJ whole genome shotgun (WGS) entry which is preliminary data.</text>
</comment>
<proteinExistence type="predicted"/>
<evidence type="ECO:0000256" key="1">
    <source>
        <dbReference type="SAM" id="Phobius"/>
    </source>
</evidence>
<organism evidence="2 3">
    <name type="scientific">Chryseobacterium endalhagicum</name>
    <dbReference type="NCBI Taxonomy" id="2797638"/>
    <lineage>
        <taxon>Bacteria</taxon>
        <taxon>Pseudomonadati</taxon>
        <taxon>Bacteroidota</taxon>
        <taxon>Flavobacteriia</taxon>
        <taxon>Flavobacteriales</taxon>
        <taxon>Weeksellaceae</taxon>
        <taxon>Chryseobacterium group</taxon>
        <taxon>Chryseobacterium</taxon>
    </lineage>
</organism>
<keyword evidence="1" id="KW-0472">Membrane</keyword>
<dbReference type="Proteomes" id="UP000661696">
    <property type="component" value="Unassembled WGS sequence"/>
</dbReference>
<protein>
    <submittedName>
        <fullName evidence="2">Uncharacterized protein</fullName>
    </submittedName>
</protein>
<evidence type="ECO:0000313" key="3">
    <source>
        <dbReference type="Proteomes" id="UP000661696"/>
    </source>
</evidence>
<keyword evidence="3" id="KW-1185">Reference proteome</keyword>
<name>A0ABS1QLC1_9FLAO</name>
<feature type="transmembrane region" description="Helical" evidence="1">
    <location>
        <begin position="112"/>
        <end position="132"/>
    </location>
</feature>
<keyword evidence="1" id="KW-0812">Transmembrane</keyword>
<accession>A0ABS1QLC1</accession>
<feature type="transmembrane region" description="Helical" evidence="1">
    <location>
        <begin position="7"/>
        <end position="31"/>
    </location>
</feature>
<feature type="transmembrane region" description="Helical" evidence="1">
    <location>
        <begin position="51"/>
        <end position="74"/>
    </location>
</feature>
<gene>
    <name evidence="2" type="ORF">JET18_19410</name>
</gene>